<evidence type="ECO:0000256" key="4">
    <source>
        <dbReference type="ARBA" id="ARBA00022679"/>
    </source>
</evidence>
<feature type="transmembrane region" description="Helical" evidence="8">
    <location>
        <begin position="157"/>
        <end position="189"/>
    </location>
</feature>
<dbReference type="PANTHER" id="PTHR33908">
    <property type="entry name" value="MANNOSYLTRANSFERASE YKCB-RELATED"/>
    <property type="match status" value="1"/>
</dbReference>
<evidence type="ECO:0000256" key="8">
    <source>
        <dbReference type="SAM" id="Phobius"/>
    </source>
</evidence>
<keyword evidence="4" id="KW-0808">Transferase</keyword>
<feature type="transmembrane region" description="Helical" evidence="8">
    <location>
        <begin position="332"/>
        <end position="351"/>
    </location>
</feature>
<keyword evidence="7 8" id="KW-0472">Membrane</keyword>
<keyword evidence="5 8" id="KW-0812">Transmembrane</keyword>
<dbReference type="GO" id="GO:0016763">
    <property type="term" value="F:pentosyltransferase activity"/>
    <property type="evidence" value="ECO:0007669"/>
    <property type="project" value="TreeGrafter"/>
</dbReference>
<evidence type="ECO:0000256" key="6">
    <source>
        <dbReference type="ARBA" id="ARBA00022989"/>
    </source>
</evidence>
<evidence type="ECO:0000313" key="10">
    <source>
        <dbReference type="EMBL" id="BAH40776.1"/>
    </source>
</evidence>
<gene>
    <name evidence="10" type="ordered locus">GAU_3734</name>
</gene>
<evidence type="ECO:0000256" key="7">
    <source>
        <dbReference type="ARBA" id="ARBA00023136"/>
    </source>
</evidence>
<feature type="transmembrane region" description="Helical" evidence="8">
    <location>
        <begin position="201"/>
        <end position="221"/>
    </location>
</feature>
<evidence type="ECO:0000256" key="5">
    <source>
        <dbReference type="ARBA" id="ARBA00022692"/>
    </source>
</evidence>
<comment type="subcellular location">
    <subcellularLocation>
        <location evidence="1">Cell membrane</location>
        <topology evidence="1">Multi-pass membrane protein</topology>
    </subcellularLocation>
</comment>
<feature type="transmembrane region" description="Helical" evidence="8">
    <location>
        <begin position="277"/>
        <end position="296"/>
    </location>
</feature>
<dbReference type="HOGENOM" id="CLU_037625_0_0_0"/>
<dbReference type="AlphaFoldDB" id="C1AE49"/>
<proteinExistence type="predicted"/>
<organism evidence="10 11">
    <name type="scientific">Gemmatimonas aurantiaca (strain DSM 14586 / JCM 11422 / NBRC 100505 / T-27)</name>
    <dbReference type="NCBI Taxonomy" id="379066"/>
    <lineage>
        <taxon>Bacteria</taxon>
        <taxon>Pseudomonadati</taxon>
        <taxon>Gemmatimonadota</taxon>
        <taxon>Gemmatimonadia</taxon>
        <taxon>Gemmatimonadales</taxon>
        <taxon>Gemmatimonadaceae</taxon>
        <taxon>Gemmatimonas</taxon>
    </lineage>
</organism>
<name>C1AE49_GEMAT</name>
<sequence>MKAPRWLLVLALLAVLLHVGVNLITPFGVHRDELLYLSMGTHLSWWRMDFPPFIAGVANLSRALFGDALWSIRLFPAITSGLIVFAAGVAAWRFTMATVATETASARATLLAAVAVLTGSVFLRAGILFQPVVFDQLWWTLALLAIAERQRSGNIRWWIGVGIALGFGLLTKHSILFIGVGLVTGMLLTPVRRDLLTPWPWAALGIALLLGLPSLVGQWQLDWPILWQMRDLQASQLEARNRWSFLFEQPLLVGPVAFVLGMTGLVWLLVARAARQWQIVGIACLVSWLVLIVQHGKAYYGAPVYPILFAAGGAALMHLASRVQRWSTYGGVLLMVALGVLSAPLALPLLSPASTAAYAARMGVSNATETNTGEQLPLPQDFADMLGWPQQVQAVADEWNKFTAEERAQTVLVASNYGRAGALDLYGPAHGLPPVISAAGSFWYFGAGDKPGDILLALGGDVQEYQQLYEQCRALLLVGTAWGVTEEQSVPIIRCDRPRQPLQQVWPMLNPANPS</sequence>
<dbReference type="STRING" id="379066.GAU_3734"/>
<dbReference type="Pfam" id="PF13231">
    <property type="entry name" value="PMT_2"/>
    <property type="match status" value="1"/>
</dbReference>
<evidence type="ECO:0000256" key="2">
    <source>
        <dbReference type="ARBA" id="ARBA00022475"/>
    </source>
</evidence>
<protein>
    <submittedName>
        <fullName evidence="10">Hypothetical membrane protein</fullName>
    </submittedName>
</protein>
<dbReference type="EMBL" id="AP009153">
    <property type="protein sequence ID" value="BAH40776.1"/>
    <property type="molecule type" value="Genomic_DNA"/>
</dbReference>
<keyword evidence="11" id="KW-1185">Reference proteome</keyword>
<feature type="transmembrane region" description="Helical" evidence="8">
    <location>
        <begin position="108"/>
        <end position="129"/>
    </location>
</feature>
<dbReference type="Proteomes" id="UP000002209">
    <property type="component" value="Chromosome"/>
</dbReference>
<dbReference type="PANTHER" id="PTHR33908:SF11">
    <property type="entry name" value="MEMBRANE PROTEIN"/>
    <property type="match status" value="1"/>
</dbReference>
<keyword evidence="2" id="KW-1003">Cell membrane</keyword>
<dbReference type="KEGG" id="gau:GAU_3734"/>
<dbReference type="InterPro" id="IPR050297">
    <property type="entry name" value="LipidA_mod_glycosyltrf_83"/>
</dbReference>
<dbReference type="GO" id="GO:0009103">
    <property type="term" value="P:lipopolysaccharide biosynthetic process"/>
    <property type="evidence" value="ECO:0007669"/>
    <property type="project" value="UniProtKB-ARBA"/>
</dbReference>
<reference evidence="11" key="1">
    <citation type="submission" date="2006-03" db="EMBL/GenBank/DDBJ databases">
        <title>Complete genome sequence of Gemmatimonas aurantiaca T-27 that represents a novel phylum Gemmatimonadetes.</title>
        <authorList>
            <person name="Takasaki K."/>
            <person name="Ichikawa N."/>
            <person name="Miura H."/>
            <person name="Matsushita S."/>
            <person name="Watanabe Y."/>
            <person name="Oguchi A."/>
            <person name="Ankai A."/>
            <person name="Yashiro I."/>
            <person name="Takahashi M."/>
            <person name="Terui Y."/>
            <person name="Fukui S."/>
            <person name="Yokoyama H."/>
            <person name="Tanikawa S."/>
            <person name="Hanada S."/>
            <person name="Kamagata Y."/>
            <person name="Fujita N."/>
        </authorList>
    </citation>
    <scope>NUCLEOTIDE SEQUENCE [LARGE SCALE GENOMIC DNA]</scope>
    <source>
        <strain evidence="11">T-27 / DSM 14586 / JCM 11422 / NBRC 100505</strain>
    </source>
</reference>
<evidence type="ECO:0000256" key="3">
    <source>
        <dbReference type="ARBA" id="ARBA00022676"/>
    </source>
</evidence>
<evidence type="ECO:0000256" key="1">
    <source>
        <dbReference type="ARBA" id="ARBA00004651"/>
    </source>
</evidence>
<accession>C1AE49</accession>
<feature type="domain" description="Glycosyltransferase RgtA/B/C/D-like" evidence="9">
    <location>
        <begin position="51"/>
        <end position="215"/>
    </location>
</feature>
<keyword evidence="6 8" id="KW-1133">Transmembrane helix</keyword>
<evidence type="ECO:0000313" key="11">
    <source>
        <dbReference type="Proteomes" id="UP000002209"/>
    </source>
</evidence>
<keyword evidence="3" id="KW-0328">Glycosyltransferase</keyword>
<dbReference type="InterPro" id="IPR038731">
    <property type="entry name" value="RgtA/B/C-like"/>
</dbReference>
<dbReference type="GO" id="GO:0005886">
    <property type="term" value="C:plasma membrane"/>
    <property type="evidence" value="ECO:0007669"/>
    <property type="project" value="UniProtKB-SubCell"/>
</dbReference>
<feature type="transmembrane region" description="Helical" evidence="8">
    <location>
        <begin position="302"/>
        <end position="320"/>
    </location>
</feature>
<evidence type="ECO:0000259" key="9">
    <source>
        <dbReference type="Pfam" id="PF13231"/>
    </source>
</evidence>
<feature type="transmembrane region" description="Helical" evidence="8">
    <location>
        <begin position="74"/>
        <end position="96"/>
    </location>
</feature>
<feature type="transmembrane region" description="Helical" evidence="8">
    <location>
        <begin position="251"/>
        <end position="270"/>
    </location>
</feature>
<dbReference type="eggNOG" id="COG1807">
    <property type="taxonomic scope" value="Bacteria"/>
</dbReference>